<sequence>MLSRSYYTVVTMTDSAEDAARLARGIVEVRLGACAQVTGPVRSFYRWQGSIHDEQEWQCLVKTDGDRLDLLFAHIKENHHYDVPDIVAQPIEAGSEEYLAWLTVETRPA</sequence>
<evidence type="ECO:0000313" key="2">
    <source>
        <dbReference type="EMBL" id="SFW91836.1"/>
    </source>
</evidence>
<dbReference type="Pfam" id="PF03091">
    <property type="entry name" value="CutA1"/>
    <property type="match status" value="1"/>
</dbReference>
<dbReference type="EMBL" id="FPJG01000006">
    <property type="protein sequence ID" value="SFW91836.1"/>
    <property type="molecule type" value="Genomic_DNA"/>
</dbReference>
<evidence type="ECO:0000313" key="3">
    <source>
        <dbReference type="Proteomes" id="UP000182740"/>
    </source>
</evidence>
<accession>A0A1K1T5M9</accession>
<name>A0A1K1T5M9_9PSEU</name>
<dbReference type="AlphaFoldDB" id="A0A1K1T5M9"/>
<dbReference type="Proteomes" id="UP000182740">
    <property type="component" value="Unassembled WGS sequence"/>
</dbReference>
<dbReference type="InterPro" id="IPR004323">
    <property type="entry name" value="Ion_tolerance_CutA"/>
</dbReference>
<dbReference type="GO" id="GO:0010038">
    <property type="term" value="P:response to metal ion"/>
    <property type="evidence" value="ECO:0007669"/>
    <property type="project" value="InterPro"/>
</dbReference>
<dbReference type="GO" id="GO:0005507">
    <property type="term" value="F:copper ion binding"/>
    <property type="evidence" value="ECO:0007669"/>
    <property type="project" value="TreeGrafter"/>
</dbReference>
<comment type="similarity">
    <text evidence="1">Belongs to the CutA family.</text>
</comment>
<dbReference type="PANTHER" id="PTHR23419:SF8">
    <property type="entry name" value="FI09726P"/>
    <property type="match status" value="1"/>
</dbReference>
<evidence type="ECO:0000256" key="1">
    <source>
        <dbReference type="ARBA" id="ARBA00010169"/>
    </source>
</evidence>
<dbReference type="InterPro" id="IPR015867">
    <property type="entry name" value="N-reg_PII/ATP_PRibTrfase_C"/>
</dbReference>
<keyword evidence="3" id="KW-1185">Reference proteome</keyword>
<dbReference type="PANTHER" id="PTHR23419">
    <property type="entry name" value="DIVALENT CATION TOLERANCE CUTA-RELATED"/>
    <property type="match status" value="1"/>
</dbReference>
<organism evidence="2 3">
    <name type="scientific">Amycolatopsis australiensis</name>
    <dbReference type="NCBI Taxonomy" id="546364"/>
    <lineage>
        <taxon>Bacteria</taxon>
        <taxon>Bacillati</taxon>
        <taxon>Actinomycetota</taxon>
        <taxon>Actinomycetes</taxon>
        <taxon>Pseudonocardiales</taxon>
        <taxon>Pseudonocardiaceae</taxon>
        <taxon>Amycolatopsis</taxon>
    </lineage>
</organism>
<dbReference type="InterPro" id="IPR011322">
    <property type="entry name" value="N-reg_PII-like_a/b"/>
</dbReference>
<protein>
    <submittedName>
        <fullName evidence="2">Divalent cation tolerance protein</fullName>
    </submittedName>
</protein>
<dbReference type="SUPFAM" id="SSF54913">
    <property type="entry name" value="GlnB-like"/>
    <property type="match status" value="1"/>
</dbReference>
<reference evidence="3" key="1">
    <citation type="submission" date="2016-11" db="EMBL/GenBank/DDBJ databases">
        <authorList>
            <person name="Varghese N."/>
            <person name="Submissions S."/>
        </authorList>
    </citation>
    <scope>NUCLEOTIDE SEQUENCE [LARGE SCALE GENOMIC DNA]</scope>
    <source>
        <strain evidence="3">DSM 44671</strain>
    </source>
</reference>
<dbReference type="Gene3D" id="3.30.70.120">
    <property type="match status" value="1"/>
</dbReference>
<gene>
    <name evidence="2" type="ORF">SAMN04489730_8195</name>
</gene>
<dbReference type="OrthoDB" id="37622at2"/>
<proteinExistence type="inferred from homology"/>